<keyword evidence="5" id="KW-0479">Metal-binding</keyword>
<dbReference type="GO" id="GO:0016491">
    <property type="term" value="F:oxidoreductase activity"/>
    <property type="evidence" value="ECO:0007669"/>
    <property type="project" value="UniProtKB-KW"/>
</dbReference>
<protein>
    <submittedName>
        <fullName evidence="11">Glycyl-radical enzyme activating enzyme YjjW</fullName>
        <ecNumber evidence="11">1.97.1.-</ecNumber>
    </submittedName>
</protein>
<evidence type="ECO:0000256" key="1">
    <source>
        <dbReference type="ARBA" id="ARBA00001966"/>
    </source>
</evidence>
<evidence type="ECO:0000256" key="4">
    <source>
        <dbReference type="ARBA" id="ARBA00022691"/>
    </source>
</evidence>
<reference evidence="11" key="1">
    <citation type="submission" date="2021-11" db="EMBL/GenBank/DDBJ databases">
        <authorList>
            <person name="Rodrigo-Torres L."/>
            <person name="Arahal R. D."/>
            <person name="Lucena T."/>
        </authorList>
    </citation>
    <scope>NUCLEOTIDE SEQUENCE</scope>
    <source>
        <strain evidence="11">CECT 7928</strain>
    </source>
</reference>
<dbReference type="SUPFAM" id="SSF102114">
    <property type="entry name" value="Radical SAM enzymes"/>
    <property type="match status" value="1"/>
</dbReference>
<keyword evidence="6 11" id="KW-0560">Oxidoreductase</keyword>
<keyword evidence="8" id="KW-0411">Iron-sulfur</keyword>
<keyword evidence="4" id="KW-0949">S-adenosyl-L-methionine</keyword>
<gene>
    <name evidence="11" type="primary">yjjW</name>
    <name evidence="11" type="ORF">VMF7928_03333</name>
</gene>
<keyword evidence="3" id="KW-0004">4Fe-4S</keyword>
<dbReference type="Proteomes" id="UP000838748">
    <property type="component" value="Unassembled WGS sequence"/>
</dbReference>
<dbReference type="Pfam" id="PF04055">
    <property type="entry name" value="Radical_SAM"/>
    <property type="match status" value="1"/>
</dbReference>
<dbReference type="Gene3D" id="3.20.20.70">
    <property type="entry name" value="Aldolase class I"/>
    <property type="match status" value="1"/>
</dbReference>
<dbReference type="InterPro" id="IPR012839">
    <property type="entry name" value="Organic_radical_activase"/>
</dbReference>
<evidence type="ECO:0000313" key="11">
    <source>
        <dbReference type="EMBL" id="CAH0541049.1"/>
    </source>
</evidence>
<accession>A0ABN8EBR2</accession>
<dbReference type="SUPFAM" id="SSF54862">
    <property type="entry name" value="4Fe-4S ferredoxins"/>
    <property type="match status" value="1"/>
</dbReference>
<evidence type="ECO:0000256" key="3">
    <source>
        <dbReference type="ARBA" id="ARBA00022485"/>
    </source>
</evidence>
<evidence type="ECO:0000256" key="2">
    <source>
        <dbReference type="ARBA" id="ARBA00009777"/>
    </source>
</evidence>
<dbReference type="InterPro" id="IPR013785">
    <property type="entry name" value="Aldolase_TIM"/>
</dbReference>
<sequence length="282" mass="31797">MKFARVSKVLPFSCVDGPGNRLVIFLQGCNYACLSCHNPYTINHCNDCGECIDTCPSNALTLNSDNKVNWHSQLCSQCDKCIDVCPNQSSPKINSYSCEAMYKLVKKHAPFISGITVSGGEATLQLPFIFSLFSRIKHDAALSHLTCFIDSNGSLSLQGWQKILPYLDGAMVDLKAWKNEVHCHLTGRKNTRVLETIRYLAEHDKLYEIRLLQIPNQTDFEQSIAELAEFINALPNEVQLKINAFRTHGVKGEAKKWQECKSEDTHNLRYELENKVNVKVIA</sequence>
<comment type="similarity">
    <text evidence="2">Belongs to the organic radical-activating enzymes family.</text>
</comment>
<evidence type="ECO:0000259" key="9">
    <source>
        <dbReference type="PROSITE" id="PS51379"/>
    </source>
</evidence>
<dbReference type="EMBL" id="CAKLDM010000002">
    <property type="protein sequence ID" value="CAH0541049.1"/>
    <property type="molecule type" value="Genomic_DNA"/>
</dbReference>
<feature type="domain" description="4Fe-4S ferredoxin-type" evidence="9">
    <location>
        <begin position="38"/>
        <end position="65"/>
    </location>
</feature>
<dbReference type="SFLD" id="SFLDS00029">
    <property type="entry name" value="Radical_SAM"/>
    <property type="match status" value="1"/>
</dbReference>
<dbReference type="InterPro" id="IPR023912">
    <property type="entry name" value="YjjW_bact"/>
</dbReference>
<keyword evidence="7" id="KW-0408">Iron</keyword>
<evidence type="ECO:0000256" key="6">
    <source>
        <dbReference type="ARBA" id="ARBA00023002"/>
    </source>
</evidence>
<dbReference type="PROSITE" id="PS01087">
    <property type="entry name" value="RADICAL_ACTIVATING"/>
    <property type="match status" value="1"/>
</dbReference>
<dbReference type="InterPro" id="IPR001989">
    <property type="entry name" value="Radical_activat_CS"/>
</dbReference>
<dbReference type="InterPro" id="IPR017896">
    <property type="entry name" value="4Fe4S_Fe-S-bd"/>
</dbReference>
<comment type="cofactor">
    <cofactor evidence="1">
        <name>[4Fe-4S] cluster</name>
        <dbReference type="ChEBI" id="CHEBI:49883"/>
    </cofactor>
</comment>
<evidence type="ECO:0000259" key="10">
    <source>
        <dbReference type="PROSITE" id="PS51918"/>
    </source>
</evidence>
<dbReference type="InterPro" id="IPR058240">
    <property type="entry name" value="rSAM_sf"/>
</dbReference>
<organism evidence="11 12">
    <name type="scientific">Vibrio marisflavi CECT 7928</name>
    <dbReference type="NCBI Taxonomy" id="634439"/>
    <lineage>
        <taxon>Bacteria</taxon>
        <taxon>Pseudomonadati</taxon>
        <taxon>Pseudomonadota</taxon>
        <taxon>Gammaproteobacteria</taxon>
        <taxon>Vibrionales</taxon>
        <taxon>Vibrionaceae</taxon>
        <taxon>Vibrio</taxon>
    </lineage>
</organism>
<evidence type="ECO:0000256" key="7">
    <source>
        <dbReference type="ARBA" id="ARBA00023004"/>
    </source>
</evidence>
<dbReference type="SFLD" id="SFLDG01118">
    <property type="entry name" value="activating_enzymes__group_2"/>
    <property type="match status" value="1"/>
</dbReference>
<name>A0ABN8EBR2_9VIBR</name>
<dbReference type="PROSITE" id="PS51918">
    <property type="entry name" value="RADICAL_SAM"/>
    <property type="match status" value="1"/>
</dbReference>
<dbReference type="PIRSF" id="PIRSF000371">
    <property type="entry name" value="PFL_act_enz"/>
    <property type="match status" value="1"/>
</dbReference>
<evidence type="ECO:0000313" key="12">
    <source>
        <dbReference type="Proteomes" id="UP000838748"/>
    </source>
</evidence>
<evidence type="ECO:0000256" key="8">
    <source>
        <dbReference type="ARBA" id="ARBA00023014"/>
    </source>
</evidence>
<dbReference type="RefSeq" id="WP_237362808.1">
    <property type="nucleotide sequence ID" value="NZ_CAKLDM010000002.1"/>
</dbReference>
<dbReference type="PROSITE" id="PS51379">
    <property type="entry name" value="4FE4S_FER_2"/>
    <property type="match status" value="2"/>
</dbReference>
<dbReference type="EC" id="1.97.1.-" evidence="11"/>
<dbReference type="SFLD" id="SFLDF00392">
    <property type="entry name" value="YjjI_activase"/>
    <property type="match status" value="1"/>
</dbReference>
<dbReference type="InterPro" id="IPR040074">
    <property type="entry name" value="BssD/PflA/YjjW"/>
</dbReference>
<dbReference type="Gene3D" id="3.30.70.20">
    <property type="match status" value="1"/>
</dbReference>
<dbReference type="PROSITE" id="PS00198">
    <property type="entry name" value="4FE4S_FER_1"/>
    <property type="match status" value="2"/>
</dbReference>
<comment type="caution">
    <text evidence="11">The sequence shown here is derived from an EMBL/GenBank/DDBJ whole genome shotgun (WGS) entry which is preliminary data.</text>
</comment>
<feature type="domain" description="4Fe-4S ferredoxin-type" evidence="9">
    <location>
        <begin position="66"/>
        <end position="96"/>
    </location>
</feature>
<dbReference type="NCBIfam" id="TIGR04041">
    <property type="entry name" value="activase_YjjW"/>
    <property type="match status" value="1"/>
</dbReference>
<dbReference type="InterPro" id="IPR017900">
    <property type="entry name" value="4Fe4S_Fe_S_CS"/>
</dbReference>
<dbReference type="PANTHER" id="PTHR30352:SF13">
    <property type="entry name" value="GLYCYL-RADICAL ENZYME ACTIVATING ENZYME YJJW-RELATED"/>
    <property type="match status" value="1"/>
</dbReference>
<dbReference type="SFLD" id="SFLDG01066">
    <property type="entry name" value="organic_radical-activating_enz"/>
    <property type="match status" value="1"/>
</dbReference>
<evidence type="ECO:0000256" key="5">
    <source>
        <dbReference type="ARBA" id="ARBA00022723"/>
    </source>
</evidence>
<dbReference type="CDD" id="cd01335">
    <property type="entry name" value="Radical_SAM"/>
    <property type="match status" value="1"/>
</dbReference>
<dbReference type="InterPro" id="IPR007197">
    <property type="entry name" value="rSAM"/>
</dbReference>
<dbReference type="InterPro" id="IPR034457">
    <property type="entry name" value="Organic_radical-activating"/>
</dbReference>
<feature type="domain" description="Radical SAM core" evidence="10">
    <location>
        <begin position="15"/>
        <end position="282"/>
    </location>
</feature>
<dbReference type="PANTHER" id="PTHR30352">
    <property type="entry name" value="PYRUVATE FORMATE-LYASE-ACTIVATING ENZYME"/>
    <property type="match status" value="1"/>
</dbReference>
<keyword evidence="12" id="KW-1185">Reference proteome</keyword>
<proteinExistence type="inferred from homology"/>